<reference evidence="3" key="2">
    <citation type="submission" date="2024-10" db="UniProtKB">
        <authorList>
            <consortium name="EnsemblProtists"/>
        </authorList>
    </citation>
    <scope>IDENTIFICATION</scope>
</reference>
<dbReference type="HOGENOM" id="CLU_730458_0_0_1"/>
<dbReference type="RefSeq" id="XP_005764516.1">
    <property type="nucleotide sequence ID" value="XM_005764459.1"/>
</dbReference>
<evidence type="ECO:0000313" key="4">
    <source>
        <dbReference type="Proteomes" id="UP000013827"/>
    </source>
</evidence>
<evidence type="ECO:0000256" key="1">
    <source>
        <dbReference type="SAM" id="MobiDB-lite"/>
    </source>
</evidence>
<feature type="compositionally biased region" description="Basic residues" evidence="1">
    <location>
        <begin position="269"/>
        <end position="283"/>
    </location>
</feature>
<feature type="region of interest" description="Disordered" evidence="1">
    <location>
        <begin position="269"/>
        <end position="290"/>
    </location>
</feature>
<evidence type="ECO:0000256" key="2">
    <source>
        <dbReference type="SAM" id="Phobius"/>
    </source>
</evidence>
<dbReference type="Proteomes" id="UP000013827">
    <property type="component" value="Unassembled WGS sequence"/>
</dbReference>
<dbReference type="InterPro" id="IPR009097">
    <property type="entry name" value="Cyclic_Pdiesterase"/>
</dbReference>
<feature type="transmembrane region" description="Helical" evidence="2">
    <location>
        <begin position="6"/>
        <end position="25"/>
    </location>
</feature>
<dbReference type="eggNOG" id="ENOG502S635">
    <property type="taxonomic scope" value="Eukaryota"/>
</dbReference>
<dbReference type="Gene3D" id="3.90.1140.10">
    <property type="entry name" value="Cyclic phosphodiesterase"/>
    <property type="match status" value="1"/>
</dbReference>
<dbReference type="PaxDb" id="2903-EOD12087"/>
<keyword evidence="2" id="KW-0812">Transmembrane</keyword>
<proteinExistence type="predicted"/>
<dbReference type="Pfam" id="PF13563">
    <property type="entry name" value="2_5_RNA_ligase2"/>
    <property type="match status" value="1"/>
</dbReference>
<protein>
    <submittedName>
        <fullName evidence="3">Uncharacterized protein</fullName>
    </submittedName>
</protein>
<keyword evidence="2" id="KW-0472">Membrane</keyword>
<dbReference type="PANTHER" id="PTHR37474">
    <property type="entry name" value="RNA LIGASE/CYCLIC NUCLEOTIDE PHOSPHODIESTERASE"/>
    <property type="match status" value="1"/>
</dbReference>
<dbReference type="GeneID" id="17258287"/>
<sequence>MPPQHHAGVWLASGMLLFFLVRRVAGLQRRQIAMCHGTAAGEAARPLSKVHHATVALVPPEECWPPIQEARLELRDRGIYRWPPHINLLYPFAPADEMALALARLAPAAAALPPFELDLDQLGTFGGRRRGVLWAAPSDAAQLGRLVELQAALQAAAPEFDDQQRVGGGGFVPHMTLSHFDSLDEAEAARAALAPRWRPVRFTLGGGAAGQTAVHLMWRDGGSGQFKRAASLPLGVAPDAPLPPLLDPPHCFPQMPEEEEAWVVEARKAAAKGRKGRRRRSPRRSPEERAAVAARTPEEIAAIHALAFGGKYPNPKSARALRSPGIEPVAVPLWMRKVQKCIRAFATPQHGLIKATVLESANSPFYFRVVCVVRSPARI</sequence>
<dbReference type="SUPFAM" id="SSF55144">
    <property type="entry name" value="LigT-like"/>
    <property type="match status" value="1"/>
</dbReference>
<keyword evidence="4" id="KW-1185">Reference proteome</keyword>
<dbReference type="KEGG" id="ehx:EMIHUDRAFT_213851"/>
<dbReference type="PANTHER" id="PTHR37474:SF1">
    <property type="entry name" value="2'-5' RNA LIGASE FAMILY PROTEIN"/>
    <property type="match status" value="1"/>
</dbReference>
<name>A0A0D3ILF2_EMIH1</name>
<dbReference type="AlphaFoldDB" id="A0A0D3ILF2"/>
<organism evidence="3 4">
    <name type="scientific">Emiliania huxleyi (strain CCMP1516)</name>
    <dbReference type="NCBI Taxonomy" id="280463"/>
    <lineage>
        <taxon>Eukaryota</taxon>
        <taxon>Haptista</taxon>
        <taxon>Haptophyta</taxon>
        <taxon>Prymnesiophyceae</taxon>
        <taxon>Isochrysidales</taxon>
        <taxon>Noelaerhabdaceae</taxon>
        <taxon>Emiliania</taxon>
    </lineage>
</organism>
<reference evidence="4" key="1">
    <citation type="journal article" date="2013" name="Nature">
        <title>Pan genome of the phytoplankton Emiliania underpins its global distribution.</title>
        <authorList>
            <person name="Read B.A."/>
            <person name="Kegel J."/>
            <person name="Klute M.J."/>
            <person name="Kuo A."/>
            <person name="Lefebvre S.C."/>
            <person name="Maumus F."/>
            <person name="Mayer C."/>
            <person name="Miller J."/>
            <person name="Monier A."/>
            <person name="Salamov A."/>
            <person name="Young J."/>
            <person name="Aguilar M."/>
            <person name="Claverie J.M."/>
            <person name="Frickenhaus S."/>
            <person name="Gonzalez K."/>
            <person name="Herman E.K."/>
            <person name="Lin Y.C."/>
            <person name="Napier J."/>
            <person name="Ogata H."/>
            <person name="Sarno A.F."/>
            <person name="Shmutz J."/>
            <person name="Schroeder D."/>
            <person name="de Vargas C."/>
            <person name="Verret F."/>
            <person name="von Dassow P."/>
            <person name="Valentin K."/>
            <person name="Van de Peer Y."/>
            <person name="Wheeler G."/>
            <person name="Dacks J.B."/>
            <person name="Delwiche C.F."/>
            <person name="Dyhrman S.T."/>
            <person name="Glockner G."/>
            <person name="John U."/>
            <person name="Richards T."/>
            <person name="Worden A.Z."/>
            <person name="Zhang X."/>
            <person name="Grigoriev I.V."/>
            <person name="Allen A.E."/>
            <person name="Bidle K."/>
            <person name="Borodovsky M."/>
            <person name="Bowler C."/>
            <person name="Brownlee C."/>
            <person name="Cock J.M."/>
            <person name="Elias M."/>
            <person name="Gladyshev V.N."/>
            <person name="Groth M."/>
            <person name="Guda C."/>
            <person name="Hadaegh A."/>
            <person name="Iglesias-Rodriguez M.D."/>
            <person name="Jenkins J."/>
            <person name="Jones B.M."/>
            <person name="Lawson T."/>
            <person name="Leese F."/>
            <person name="Lindquist E."/>
            <person name="Lobanov A."/>
            <person name="Lomsadze A."/>
            <person name="Malik S.B."/>
            <person name="Marsh M.E."/>
            <person name="Mackinder L."/>
            <person name="Mock T."/>
            <person name="Mueller-Roeber B."/>
            <person name="Pagarete A."/>
            <person name="Parker M."/>
            <person name="Probert I."/>
            <person name="Quesneville H."/>
            <person name="Raines C."/>
            <person name="Rensing S.A."/>
            <person name="Riano-Pachon D.M."/>
            <person name="Richier S."/>
            <person name="Rokitta S."/>
            <person name="Shiraiwa Y."/>
            <person name="Soanes D.M."/>
            <person name="van der Giezen M."/>
            <person name="Wahlund T.M."/>
            <person name="Williams B."/>
            <person name="Wilson W."/>
            <person name="Wolfe G."/>
            <person name="Wurch L.L."/>
        </authorList>
    </citation>
    <scope>NUCLEOTIDE SEQUENCE</scope>
</reference>
<dbReference type="EnsemblProtists" id="EOD12087">
    <property type="protein sequence ID" value="EOD12087"/>
    <property type="gene ID" value="EMIHUDRAFT_213851"/>
</dbReference>
<evidence type="ECO:0000313" key="3">
    <source>
        <dbReference type="EnsemblProtists" id="EOD12087"/>
    </source>
</evidence>
<keyword evidence="2" id="KW-1133">Transmembrane helix</keyword>
<accession>A0A0D3ILF2</accession>